<organism evidence="1 2">
    <name type="scientific">Salix brachista</name>
    <dbReference type="NCBI Taxonomy" id="2182728"/>
    <lineage>
        <taxon>Eukaryota</taxon>
        <taxon>Viridiplantae</taxon>
        <taxon>Streptophyta</taxon>
        <taxon>Embryophyta</taxon>
        <taxon>Tracheophyta</taxon>
        <taxon>Spermatophyta</taxon>
        <taxon>Magnoliopsida</taxon>
        <taxon>eudicotyledons</taxon>
        <taxon>Gunneridae</taxon>
        <taxon>Pentapetalae</taxon>
        <taxon>rosids</taxon>
        <taxon>fabids</taxon>
        <taxon>Malpighiales</taxon>
        <taxon>Salicaceae</taxon>
        <taxon>Saliceae</taxon>
        <taxon>Salix</taxon>
    </lineage>
</organism>
<accession>A0A5N5KNI8</accession>
<dbReference type="Proteomes" id="UP000326939">
    <property type="component" value="Chromosome 12"/>
</dbReference>
<protein>
    <submittedName>
        <fullName evidence="1">Uncharacterized protein</fullName>
    </submittedName>
</protein>
<comment type="caution">
    <text evidence="1">The sequence shown here is derived from an EMBL/GenBank/DDBJ whole genome shotgun (WGS) entry which is preliminary data.</text>
</comment>
<sequence length="389" mass="43988">MHSLETCVHGLELALDEISYDLVVSSGRMTNAGSNRTICFTTWCRLLELQVLEENRRLLFKLKDFFTQGIMVRDRERYSEDWENRLPPNIPSLDVWDTLETLFHQQIISRVDILHDTLLDTYKNDMSIEAYFAKIKELERIRGHATPPLTSLPHHALVTQQHYQSFCNVTHVNSSQPYQPKQVPIETSLDYVSPLWLGDTGATNHMASYIDLVQQLIPFIDTSDVYVDLAIDVTLLKRPVKDNLYLVLVHALSYSLCNSPAITQPLLLTLLRWLLVQHGTAGLAILVQKSCSTLLIHSQFVVQQTDVEPLNASTTTPRVEPPSLVAQSPLPTTTSNSYVTPNQSAIQLSASPSIPIISNPHPMITRAKVDIRKPRALYANNYPLPQYLL</sequence>
<keyword evidence="2" id="KW-1185">Reference proteome</keyword>
<dbReference type="AlphaFoldDB" id="A0A5N5KNI8"/>
<proteinExistence type="predicted"/>
<reference evidence="2" key="1">
    <citation type="journal article" date="2019" name="Gigascience">
        <title>De novo genome assembly of the endangered Acer yangbiense, a plant species with extremely small populations endemic to Yunnan Province, China.</title>
        <authorList>
            <person name="Yang J."/>
            <person name="Wariss H.M."/>
            <person name="Tao L."/>
            <person name="Zhang R."/>
            <person name="Yun Q."/>
            <person name="Hollingsworth P."/>
            <person name="Dao Z."/>
            <person name="Luo G."/>
            <person name="Guo H."/>
            <person name="Ma Y."/>
            <person name="Sun W."/>
        </authorList>
    </citation>
    <scope>NUCLEOTIDE SEQUENCE [LARGE SCALE GENOMIC DNA]</scope>
    <source>
        <strain evidence="2">cv. br00</strain>
    </source>
</reference>
<evidence type="ECO:0000313" key="2">
    <source>
        <dbReference type="Proteomes" id="UP000326939"/>
    </source>
</evidence>
<dbReference type="EMBL" id="VDCV01000012">
    <property type="protein sequence ID" value="KAB5531962.1"/>
    <property type="molecule type" value="Genomic_DNA"/>
</dbReference>
<name>A0A5N5KNI8_9ROSI</name>
<gene>
    <name evidence="1" type="ORF">DKX38_018632</name>
</gene>
<evidence type="ECO:0000313" key="1">
    <source>
        <dbReference type="EMBL" id="KAB5531962.1"/>
    </source>
</evidence>